<evidence type="ECO:0000313" key="7">
    <source>
        <dbReference type="EMBL" id="CAE7028764.1"/>
    </source>
</evidence>
<accession>A0A812IB28</accession>
<evidence type="ECO:0000256" key="5">
    <source>
        <dbReference type="SAM" id="Phobius"/>
    </source>
</evidence>
<dbReference type="Proteomes" id="UP000604046">
    <property type="component" value="Unassembled WGS sequence"/>
</dbReference>
<feature type="transmembrane region" description="Helical" evidence="5">
    <location>
        <begin position="364"/>
        <end position="385"/>
    </location>
</feature>
<keyword evidence="4 5" id="KW-0472">Membrane</keyword>
<evidence type="ECO:0000256" key="4">
    <source>
        <dbReference type="ARBA" id="ARBA00023136"/>
    </source>
</evidence>
<evidence type="ECO:0000256" key="2">
    <source>
        <dbReference type="ARBA" id="ARBA00022692"/>
    </source>
</evidence>
<feature type="transmembrane region" description="Helical" evidence="5">
    <location>
        <begin position="323"/>
        <end position="344"/>
    </location>
</feature>
<feature type="transmembrane region" description="Helical" evidence="5">
    <location>
        <begin position="479"/>
        <end position="503"/>
    </location>
</feature>
<reference evidence="7" key="1">
    <citation type="submission" date="2021-02" db="EMBL/GenBank/DDBJ databases">
        <authorList>
            <person name="Dougan E. K."/>
            <person name="Rhodes N."/>
            <person name="Thang M."/>
            <person name="Chan C."/>
        </authorList>
    </citation>
    <scope>NUCLEOTIDE SEQUENCE</scope>
</reference>
<feature type="domain" description="Anoctamin transmembrane" evidence="6">
    <location>
        <begin position="121"/>
        <end position="499"/>
    </location>
</feature>
<evidence type="ECO:0000256" key="3">
    <source>
        <dbReference type="ARBA" id="ARBA00022989"/>
    </source>
</evidence>
<dbReference type="GO" id="GO:0005254">
    <property type="term" value="F:chloride channel activity"/>
    <property type="evidence" value="ECO:0007669"/>
    <property type="project" value="TreeGrafter"/>
</dbReference>
<organism evidence="7 8">
    <name type="scientific">Symbiodinium natans</name>
    <dbReference type="NCBI Taxonomy" id="878477"/>
    <lineage>
        <taxon>Eukaryota</taxon>
        <taxon>Sar</taxon>
        <taxon>Alveolata</taxon>
        <taxon>Dinophyceae</taxon>
        <taxon>Suessiales</taxon>
        <taxon>Symbiodiniaceae</taxon>
        <taxon>Symbiodinium</taxon>
    </lineage>
</organism>
<comment type="caution">
    <text evidence="7">The sequence shown here is derived from an EMBL/GenBank/DDBJ whole genome shotgun (WGS) entry which is preliminary data.</text>
</comment>
<keyword evidence="3 5" id="KW-1133">Transmembrane helix</keyword>
<dbReference type="OrthoDB" id="416392at2759"/>
<dbReference type="InterPro" id="IPR049452">
    <property type="entry name" value="Anoctamin_TM"/>
</dbReference>
<dbReference type="InterPro" id="IPR007632">
    <property type="entry name" value="Anoctamin"/>
</dbReference>
<dbReference type="EMBL" id="CAJNDS010000211">
    <property type="protein sequence ID" value="CAE7028764.1"/>
    <property type="molecule type" value="Genomic_DNA"/>
</dbReference>
<feature type="transmembrane region" description="Helical" evidence="5">
    <location>
        <begin position="427"/>
        <end position="451"/>
    </location>
</feature>
<evidence type="ECO:0000259" key="6">
    <source>
        <dbReference type="Pfam" id="PF04547"/>
    </source>
</evidence>
<evidence type="ECO:0000256" key="1">
    <source>
        <dbReference type="ARBA" id="ARBA00004141"/>
    </source>
</evidence>
<evidence type="ECO:0000313" key="8">
    <source>
        <dbReference type="Proteomes" id="UP000604046"/>
    </source>
</evidence>
<sequence length="524" mass="60769">MADHIRLARHRIRKFVRLHSLVAATGTTWSELPMLRATSLAATCFLTANVLHAASCSFAFCWSKEGVINQFFCVHHWMDLQYFYQTRKLRILVVCQQSGSAAFPDPFNLLQWPGDHLPDCIQEYFGADLAFFFHWFNAYTRFLVYPALLSAPILVQDAFFKESVPETVRWGEYVAFSIFLGVWSTAFLARYKQLKNLKVLKWGMKHHDRGVAEIRRQFSDAYRDSWGEYCQQCFHWILCAAFMAETVFVTLFVSRLRVDAQEDPMGRSYGIRHEDLQAYGKFLITANIKIVDYIWTYLSTNLSKIENWRTHAELRNKATEKLFAVKFVVYYYPFLYTILVKPVVRSDVDISLCFKALSSDLRLFFFTQIAMEVMSLFISVIISWFKVASEQKKAGNKEYSYLEYQAKCPEYSDEDFMSDVQLQVINYGFLVMFGVCLPYVCCICFCVNFLFKRMLAYKVSYIYQRPSPFGAEGFGGEDLIILLSWIGVIFNSYLVIFVSPLCGHLSSHPSLEMFGACSLLFKRG</sequence>
<gene>
    <name evidence="7" type="primary">Ano5</name>
    <name evidence="7" type="ORF">SNAT2548_LOCUS3456</name>
</gene>
<feature type="transmembrane region" description="Helical" evidence="5">
    <location>
        <begin position="142"/>
        <end position="161"/>
    </location>
</feature>
<keyword evidence="2 5" id="KW-0812">Transmembrane</keyword>
<comment type="subcellular location">
    <subcellularLocation>
        <location evidence="1">Membrane</location>
        <topology evidence="1">Multi-pass membrane protein</topology>
    </subcellularLocation>
</comment>
<protein>
    <submittedName>
        <fullName evidence="7">Ano5 protein</fullName>
    </submittedName>
</protein>
<proteinExistence type="predicted"/>
<name>A0A812IB28_9DINO</name>
<dbReference type="AlphaFoldDB" id="A0A812IB28"/>
<dbReference type="PANTHER" id="PTHR12308:SF73">
    <property type="entry name" value="ANOCTAMIN"/>
    <property type="match status" value="1"/>
</dbReference>
<keyword evidence="8" id="KW-1185">Reference proteome</keyword>
<dbReference type="GO" id="GO:0016020">
    <property type="term" value="C:membrane"/>
    <property type="evidence" value="ECO:0007669"/>
    <property type="project" value="UniProtKB-SubCell"/>
</dbReference>
<feature type="transmembrane region" description="Helical" evidence="5">
    <location>
        <begin position="173"/>
        <end position="191"/>
    </location>
</feature>
<dbReference type="Pfam" id="PF04547">
    <property type="entry name" value="Anoctamin"/>
    <property type="match status" value="1"/>
</dbReference>
<dbReference type="PANTHER" id="PTHR12308">
    <property type="entry name" value="ANOCTAMIN"/>
    <property type="match status" value="1"/>
</dbReference>